<dbReference type="SUPFAM" id="SSF88946">
    <property type="entry name" value="Sigma2 domain of RNA polymerase sigma factors"/>
    <property type="match status" value="1"/>
</dbReference>
<gene>
    <name evidence="1" type="ORF">ACFO9E_00170</name>
</gene>
<proteinExistence type="predicted"/>
<dbReference type="Proteomes" id="UP001595993">
    <property type="component" value="Unassembled WGS sequence"/>
</dbReference>
<accession>A0ABV9FZA1</accession>
<dbReference type="EMBL" id="JBHSFE010000002">
    <property type="protein sequence ID" value="MFC4606250.1"/>
    <property type="molecule type" value="Genomic_DNA"/>
</dbReference>
<evidence type="ECO:0008006" key="3">
    <source>
        <dbReference type="Google" id="ProtNLM"/>
    </source>
</evidence>
<sequence>MTDRRAVLGTACLEEHHPVVYDSFVLDKRDDFVAYATFKLGSLDDAREVVNEAFFKLYLRWDEALASENTAAYGWKILHDGVVDTLRKRDRRALPRRPE</sequence>
<protein>
    <recommendedName>
        <fullName evidence="3">RNA polymerase sigma-70 region 2 domain-containing protein</fullName>
    </recommendedName>
</protein>
<dbReference type="Gene3D" id="1.10.1740.10">
    <property type="match status" value="1"/>
</dbReference>
<evidence type="ECO:0000313" key="1">
    <source>
        <dbReference type="EMBL" id="MFC4606250.1"/>
    </source>
</evidence>
<dbReference type="RefSeq" id="WP_381190404.1">
    <property type="nucleotide sequence ID" value="NZ_JBHSFE010000002.1"/>
</dbReference>
<reference evidence="2" key="1">
    <citation type="journal article" date="2019" name="Int. J. Syst. Evol. Microbiol.">
        <title>The Global Catalogue of Microorganisms (GCM) 10K type strain sequencing project: providing services to taxonomists for standard genome sequencing and annotation.</title>
        <authorList>
            <consortium name="The Broad Institute Genomics Platform"/>
            <consortium name="The Broad Institute Genome Sequencing Center for Infectious Disease"/>
            <person name="Wu L."/>
            <person name="Ma J."/>
        </authorList>
    </citation>
    <scope>NUCLEOTIDE SEQUENCE [LARGE SCALE GENOMIC DNA]</scope>
    <source>
        <strain evidence="2">CGMCC 4.7139</strain>
    </source>
</reference>
<name>A0ABV9FZA1_9ACTN</name>
<keyword evidence="2" id="KW-1185">Reference proteome</keyword>
<comment type="caution">
    <text evidence="1">The sequence shown here is derived from an EMBL/GenBank/DDBJ whole genome shotgun (WGS) entry which is preliminary data.</text>
</comment>
<evidence type="ECO:0000313" key="2">
    <source>
        <dbReference type="Proteomes" id="UP001595993"/>
    </source>
</evidence>
<organism evidence="1 2">
    <name type="scientific">Streptomyces maoxianensis</name>
    <dbReference type="NCBI Taxonomy" id="1459942"/>
    <lineage>
        <taxon>Bacteria</taxon>
        <taxon>Bacillati</taxon>
        <taxon>Actinomycetota</taxon>
        <taxon>Actinomycetes</taxon>
        <taxon>Kitasatosporales</taxon>
        <taxon>Streptomycetaceae</taxon>
        <taxon>Streptomyces</taxon>
    </lineage>
</organism>
<dbReference type="InterPro" id="IPR013325">
    <property type="entry name" value="RNA_pol_sigma_r2"/>
</dbReference>